<dbReference type="OMA" id="QTCNQMV"/>
<dbReference type="InParanoid" id="T1HA51"/>
<keyword evidence="8" id="KW-0865">Zymogen</keyword>
<evidence type="ECO:0000256" key="12">
    <source>
        <dbReference type="ARBA" id="ARBA00052013"/>
    </source>
</evidence>
<dbReference type="GO" id="GO:0008239">
    <property type="term" value="F:dipeptidyl-peptidase activity"/>
    <property type="evidence" value="ECO:0007669"/>
    <property type="project" value="TreeGrafter"/>
</dbReference>
<proteinExistence type="inferred from homology"/>
<keyword evidence="10" id="KW-0325">Glycoprotein</keyword>
<dbReference type="FunFam" id="1.20.120.980:FF:000002">
    <property type="entry name" value="lysosomal Pro-X carboxypeptidase"/>
    <property type="match status" value="1"/>
</dbReference>
<keyword evidence="19" id="KW-1185">Reference proteome</keyword>
<comment type="subcellular location">
    <subcellularLocation>
        <location evidence="1">Lysosome</location>
    </subcellularLocation>
</comment>
<evidence type="ECO:0000256" key="15">
    <source>
        <dbReference type="ARBA" id="ARBA00073691"/>
    </source>
</evidence>
<dbReference type="AlphaFoldDB" id="T1HA51"/>
<evidence type="ECO:0000313" key="18">
    <source>
        <dbReference type="EnsemblMetazoa" id="RPRC000905-PA"/>
    </source>
</evidence>
<keyword evidence="9" id="KW-1015">Disulfide bond</keyword>
<evidence type="ECO:0000256" key="3">
    <source>
        <dbReference type="ARBA" id="ARBA00011738"/>
    </source>
</evidence>
<dbReference type="PANTHER" id="PTHR11010">
    <property type="entry name" value="PROTEASE S28 PRO-X CARBOXYPEPTIDASE-RELATED"/>
    <property type="match status" value="1"/>
</dbReference>
<dbReference type="InterPro" id="IPR029058">
    <property type="entry name" value="AB_hydrolase_fold"/>
</dbReference>
<dbReference type="STRING" id="13249.T1HA51"/>
<dbReference type="SUPFAM" id="SSF53474">
    <property type="entry name" value="alpha/beta-Hydrolases"/>
    <property type="match status" value="1"/>
</dbReference>
<dbReference type="Gene3D" id="1.20.120.980">
    <property type="entry name" value="Serine carboxypeptidase S28, SKS domain"/>
    <property type="match status" value="1"/>
</dbReference>
<dbReference type="FunCoup" id="T1HA51">
    <property type="interactions" value="501"/>
</dbReference>
<comment type="catalytic activity">
    <reaction evidence="12">
        <text>Cleavage of a -Pro-|-Xaa bond to release a C-terminal amino acid.</text>
        <dbReference type="EC" id="3.4.16.2"/>
    </reaction>
</comment>
<dbReference type="Pfam" id="PF05577">
    <property type="entry name" value="Peptidase_S28"/>
    <property type="match status" value="1"/>
</dbReference>
<dbReference type="GO" id="GO:0004185">
    <property type="term" value="F:serine-type carboxypeptidase activity"/>
    <property type="evidence" value="ECO:0007669"/>
    <property type="project" value="UniProtKB-EC"/>
</dbReference>
<dbReference type="GeneID" id="141457506"/>
<organism evidence="18 19">
    <name type="scientific">Rhodnius prolixus</name>
    <name type="common">Triatomid bug</name>
    <dbReference type="NCBI Taxonomy" id="13249"/>
    <lineage>
        <taxon>Eukaryota</taxon>
        <taxon>Metazoa</taxon>
        <taxon>Ecdysozoa</taxon>
        <taxon>Arthropoda</taxon>
        <taxon>Hexapoda</taxon>
        <taxon>Insecta</taxon>
        <taxon>Pterygota</taxon>
        <taxon>Neoptera</taxon>
        <taxon>Paraneoptera</taxon>
        <taxon>Hemiptera</taxon>
        <taxon>Heteroptera</taxon>
        <taxon>Panheteroptera</taxon>
        <taxon>Cimicomorpha</taxon>
        <taxon>Reduviidae</taxon>
        <taxon>Triatominae</taxon>
        <taxon>Rhodnius</taxon>
    </lineage>
</organism>
<keyword evidence="6" id="KW-0732">Signal</keyword>
<dbReference type="InterPro" id="IPR042269">
    <property type="entry name" value="Ser_carbopepase_S28_SKS"/>
</dbReference>
<evidence type="ECO:0000313" key="19">
    <source>
        <dbReference type="Proteomes" id="UP000015103"/>
    </source>
</evidence>
<evidence type="ECO:0000256" key="4">
    <source>
        <dbReference type="ARBA" id="ARBA00022645"/>
    </source>
</evidence>
<keyword evidence="11" id="KW-0458">Lysosome</keyword>
<dbReference type="Gene3D" id="3.40.50.1820">
    <property type="entry name" value="alpha/beta hydrolase"/>
    <property type="match status" value="1"/>
</dbReference>
<evidence type="ECO:0000256" key="10">
    <source>
        <dbReference type="ARBA" id="ARBA00023180"/>
    </source>
</evidence>
<dbReference type="PANTHER" id="PTHR11010:SF38">
    <property type="entry name" value="LYSOSOMAL PRO-X CARBOXYPEPTIDASE"/>
    <property type="match status" value="1"/>
</dbReference>
<keyword evidence="5" id="KW-0645">Protease</keyword>
<evidence type="ECO:0000256" key="11">
    <source>
        <dbReference type="ARBA" id="ARBA00023228"/>
    </source>
</evidence>
<sequence>MDADILILTLVLFNCNWLVSSDVPRFVTKYADVALDHFNFVNNATFKLRYLVNDTFWNEGGPIFFYTGNEGDISLFAENTGYMWETAPEFEALVVFAEHRYYGESMPFGNKSLTDPKYSGYLSSSQALADYVDVINIVKKEFSATDSKVIAFGGSYGGMLASWMRMKYPAVITGAVAASAPIWQFTSMTPCDSYNRITSSVFAEMSPGCDRFIKRSWTSLNTVGSSDGGREWLSAEFKTCTPIKTVEDLKTFKDWLSDLYGILAMVNYPYPANFLAPLPAYPVKEVCSNFRNVGSSDKDILRSLFKGISIYFNGTGTAKCLSLVDSDKLGTESWDYQSCTEMIMPMCTDDTSTMFEKKVWDIDKVSNNCFKQFKVRPSVNLVRDLYGGKNIKWATNIIFSNGLLDPWSGGGVTYNVSKTAIAVLIPGASHHLDLRFSNPKDPVEIIEVRKYYKNVIRRWMGGWATMKKEVKTVFAAA</sequence>
<reference evidence="18" key="1">
    <citation type="submission" date="2015-05" db="UniProtKB">
        <authorList>
            <consortium name="EnsemblMetazoa"/>
        </authorList>
    </citation>
    <scope>IDENTIFICATION</scope>
</reference>
<evidence type="ECO:0000256" key="1">
    <source>
        <dbReference type="ARBA" id="ARBA00004371"/>
    </source>
</evidence>
<dbReference type="EC" id="3.4.16.2" evidence="14"/>
<dbReference type="EMBL" id="ACPB03021072">
    <property type="status" value="NOT_ANNOTATED_CDS"/>
    <property type="molecule type" value="Genomic_DNA"/>
</dbReference>
<evidence type="ECO:0000256" key="9">
    <source>
        <dbReference type="ARBA" id="ARBA00023157"/>
    </source>
</evidence>
<keyword evidence="7" id="KW-0378">Hydrolase</keyword>
<evidence type="ECO:0000256" key="17">
    <source>
        <dbReference type="ARBA" id="ARBA00076608"/>
    </source>
</evidence>
<evidence type="ECO:0000256" key="16">
    <source>
        <dbReference type="ARBA" id="ARBA00076475"/>
    </source>
</evidence>
<evidence type="ECO:0000256" key="13">
    <source>
        <dbReference type="ARBA" id="ARBA00059701"/>
    </source>
</evidence>
<comment type="subunit">
    <text evidence="3">Homodimer.</text>
</comment>
<name>T1HA51_RHOPR</name>
<evidence type="ECO:0000256" key="6">
    <source>
        <dbReference type="ARBA" id="ARBA00022729"/>
    </source>
</evidence>
<protein>
    <recommendedName>
        <fullName evidence="15">Lysosomal Pro-X carboxypeptidase</fullName>
        <ecNumber evidence="14">3.4.16.2</ecNumber>
    </recommendedName>
    <alternativeName>
        <fullName evidence="17">Proline carboxypeptidase</fullName>
    </alternativeName>
    <alternativeName>
        <fullName evidence="16">Prolylcarboxypeptidase</fullName>
    </alternativeName>
</protein>
<evidence type="ECO:0000256" key="14">
    <source>
        <dbReference type="ARBA" id="ARBA00066456"/>
    </source>
</evidence>
<dbReference type="EnsemblMetazoa" id="RPRC000905-RA">
    <property type="protein sequence ID" value="RPRC000905-PA"/>
    <property type="gene ID" value="RPRC000905"/>
</dbReference>
<comment type="similarity">
    <text evidence="2">Belongs to the peptidase S28 family.</text>
</comment>
<dbReference type="Proteomes" id="UP000015103">
    <property type="component" value="Unassembled WGS sequence"/>
</dbReference>
<accession>T1HA51</accession>
<evidence type="ECO:0000256" key="2">
    <source>
        <dbReference type="ARBA" id="ARBA00011079"/>
    </source>
</evidence>
<evidence type="ECO:0000256" key="8">
    <source>
        <dbReference type="ARBA" id="ARBA00023145"/>
    </source>
</evidence>
<dbReference type="HOGENOM" id="CLU_020959_0_0_1"/>
<dbReference type="EMBL" id="ACPB03021073">
    <property type="status" value="NOT_ANNOTATED_CDS"/>
    <property type="molecule type" value="Genomic_DNA"/>
</dbReference>
<evidence type="ECO:0000256" key="5">
    <source>
        <dbReference type="ARBA" id="ARBA00022670"/>
    </source>
</evidence>
<dbReference type="InterPro" id="IPR008758">
    <property type="entry name" value="Peptidase_S28"/>
</dbReference>
<keyword evidence="4" id="KW-0121">Carboxypeptidase</keyword>
<dbReference type="GO" id="GO:0006508">
    <property type="term" value="P:proteolysis"/>
    <property type="evidence" value="ECO:0007669"/>
    <property type="project" value="UniProtKB-KW"/>
</dbReference>
<dbReference type="eggNOG" id="KOG2183">
    <property type="taxonomic scope" value="Eukaryota"/>
</dbReference>
<dbReference type="RefSeq" id="XP_073990696.1">
    <property type="nucleotide sequence ID" value="XM_074134595.1"/>
</dbReference>
<dbReference type="GO" id="GO:0005764">
    <property type="term" value="C:lysosome"/>
    <property type="evidence" value="ECO:0007669"/>
    <property type="project" value="UniProtKB-SubCell"/>
</dbReference>
<comment type="function">
    <text evidence="13">Cleaves C-terminal amino acids linked to proline in peptides such as angiotensin II, III and des-Arg9-bradykinin. This cleavage occurs at acidic pH, but enzymatic activity is retained with some substrates at neutral pH.</text>
</comment>
<evidence type="ECO:0000256" key="7">
    <source>
        <dbReference type="ARBA" id="ARBA00022801"/>
    </source>
</evidence>
<dbReference type="VEuPathDB" id="VectorBase:RPRC000905"/>